<comment type="similarity">
    <text evidence="2 9">Belongs to the RecN family.</text>
</comment>
<comment type="caution">
    <text evidence="12">The sequence shown here is derived from an EMBL/GenBank/DDBJ whole genome shotgun (WGS) entry which is preliminary data.</text>
</comment>
<dbReference type="InterPro" id="IPR003395">
    <property type="entry name" value="RecF/RecN/SMC_N"/>
</dbReference>
<dbReference type="OrthoDB" id="9806954at2"/>
<protein>
    <recommendedName>
        <fullName evidence="3 9">DNA repair protein RecN</fullName>
    </recommendedName>
    <alternativeName>
        <fullName evidence="8 9">Recombination protein N</fullName>
    </alternativeName>
</protein>
<gene>
    <name evidence="12" type="ORF">DEH80_14780</name>
</gene>
<dbReference type="FunFam" id="3.40.50.300:FF:000356">
    <property type="entry name" value="DNA repair protein RecN"/>
    <property type="match status" value="1"/>
</dbReference>
<proteinExistence type="inferred from homology"/>
<dbReference type="GO" id="GO:0043590">
    <property type="term" value="C:bacterial nucleoid"/>
    <property type="evidence" value="ECO:0007669"/>
    <property type="project" value="TreeGrafter"/>
</dbReference>
<evidence type="ECO:0000313" key="13">
    <source>
        <dbReference type="Proteomes" id="UP000251800"/>
    </source>
</evidence>
<keyword evidence="10" id="KW-0175">Coiled coil</keyword>
<dbReference type="GO" id="GO:0009432">
    <property type="term" value="P:SOS response"/>
    <property type="evidence" value="ECO:0007669"/>
    <property type="project" value="TreeGrafter"/>
</dbReference>
<name>A0A383XQU4_9GAMM</name>
<dbReference type="GO" id="GO:0006310">
    <property type="term" value="P:DNA recombination"/>
    <property type="evidence" value="ECO:0007669"/>
    <property type="project" value="InterPro"/>
</dbReference>
<dbReference type="GO" id="GO:0005524">
    <property type="term" value="F:ATP binding"/>
    <property type="evidence" value="ECO:0007669"/>
    <property type="project" value="UniProtKB-KW"/>
</dbReference>
<evidence type="ECO:0000259" key="11">
    <source>
        <dbReference type="Pfam" id="PF02463"/>
    </source>
</evidence>
<evidence type="ECO:0000256" key="2">
    <source>
        <dbReference type="ARBA" id="ARBA00009441"/>
    </source>
</evidence>
<dbReference type="FunFam" id="3.40.50.300:FF:000319">
    <property type="entry name" value="DNA repair protein RecN"/>
    <property type="match status" value="1"/>
</dbReference>
<dbReference type="Gene3D" id="3.40.50.300">
    <property type="entry name" value="P-loop containing nucleotide triphosphate hydrolases"/>
    <property type="match status" value="2"/>
</dbReference>
<keyword evidence="4" id="KW-0547">Nucleotide-binding</keyword>
<dbReference type="RefSeq" id="WP_109721287.1">
    <property type="nucleotide sequence ID" value="NZ_QEQK01000015.1"/>
</dbReference>
<dbReference type="PIRSF" id="PIRSF003128">
    <property type="entry name" value="RecN"/>
    <property type="match status" value="1"/>
</dbReference>
<feature type="coiled-coil region" evidence="10">
    <location>
        <begin position="346"/>
        <end position="373"/>
    </location>
</feature>
<evidence type="ECO:0000256" key="10">
    <source>
        <dbReference type="SAM" id="Coils"/>
    </source>
</evidence>
<dbReference type="InterPro" id="IPR027417">
    <property type="entry name" value="P-loop_NTPase"/>
</dbReference>
<organism evidence="12 13">
    <name type="scientific">Abyssibacter profundi</name>
    <dbReference type="NCBI Taxonomy" id="2182787"/>
    <lineage>
        <taxon>Bacteria</taxon>
        <taxon>Pseudomonadati</taxon>
        <taxon>Pseudomonadota</taxon>
        <taxon>Gammaproteobacteria</taxon>
        <taxon>Chromatiales</taxon>
        <taxon>Oceanococcaceae</taxon>
        <taxon>Abyssibacter</taxon>
    </lineage>
</organism>
<accession>A0A383XQU4</accession>
<feature type="domain" description="RecF/RecN/SMC N-terminal" evidence="11">
    <location>
        <begin position="2"/>
        <end position="513"/>
    </location>
</feature>
<comment type="function">
    <text evidence="1 9">May be involved in recombinational repair of damaged DNA.</text>
</comment>
<dbReference type="GO" id="GO:0006281">
    <property type="term" value="P:DNA repair"/>
    <property type="evidence" value="ECO:0007669"/>
    <property type="project" value="UniProtKB-KW"/>
</dbReference>
<dbReference type="Pfam" id="PF02463">
    <property type="entry name" value="SMC_N"/>
    <property type="match status" value="1"/>
</dbReference>
<dbReference type="InterPro" id="IPR004604">
    <property type="entry name" value="DNA_recomb/repair_RecN"/>
</dbReference>
<keyword evidence="6" id="KW-0067">ATP-binding</keyword>
<keyword evidence="13" id="KW-1185">Reference proteome</keyword>
<evidence type="ECO:0000256" key="6">
    <source>
        <dbReference type="ARBA" id="ARBA00022840"/>
    </source>
</evidence>
<dbReference type="EMBL" id="QEQK01000015">
    <property type="protein sequence ID" value="PWN54998.1"/>
    <property type="molecule type" value="Genomic_DNA"/>
</dbReference>
<dbReference type="SUPFAM" id="SSF52540">
    <property type="entry name" value="P-loop containing nucleoside triphosphate hydrolases"/>
    <property type="match status" value="2"/>
</dbReference>
<dbReference type="NCBIfam" id="NF008121">
    <property type="entry name" value="PRK10869.1"/>
    <property type="match status" value="1"/>
</dbReference>
<evidence type="ECO:0000256" key="4">
    <source>
        <dbReference type="ARBA" id="ARBA00022741"/>
    </source>
</evidence>
<dbReference type="AlphaFoldDB" id="A0A383XQU4"/>
<evidence type="ECO:0000256" key="8">
    <source>
        <dbReference type="ARBA" id="ARBA00033408"/>
    </source>
</evidence>
<evidence type="ECO:0000256" key="9">
    <source>
        <dbReference type="PIRNR" id="PIRNR003128"/>
    </source>
</evidence>
<keyword evidence="5 9" id="KW-0227">DNA damage</keyword>
<dbReference type="NCBIfam" id="TIGR00634">
    <property type="entry name" value="recN"/>
    <property type="match status" value="1"/>
</dbReference>
<dbReference type="PANTHER" id="PTHR11059:SF0">
    <property type="entry name" value="DNA REPAIR PROTEIN RECN"/>
    <property type="match status" value="1"/>
</dbReference>
<dbReference type="Proteomes" id="UP000251800">
    <property type="component" value="Unassembled WGS sequence"/>
</dbReference>
<sequence length="561" mass="61259">MLRQLSIQNLAVITDLNLDFGDGFNVLTGETGAGKSILIDAIGLVLGHRADSDAVRTGQPRAQVDAAFDVGVDSPAGAWLRDQALDDPDDPGCCLIRRVVMADGGSRAFINGSQANIRSLRALGERLVDVHGQHDSQRLLDPTQQRQLLDAFGRHDQVLTTVATRAADLKRLRDALGEAQSAGKPTEAEIELLQFQLQELDAIAPEPGEFEQLDQEQRRLANAEQLMRDAAAVIGLLVESDDGAAIERSGKARDVLSDLEAVDSAFSEARELVDSATIQLEDAARLVTRQLDRMELDPERLQIVDDRLTELHRLARKHDCQPDTLPELIQSLRHRLDQAIHAGEHTERLQQEIEAALAAYREAAQQLTRARSDAAMRMQQAVTDNVRSLGMPDAQVRISIRPDPEQVGPHGMDRVTFEIAANPGQSARPLARVASGGELSRLALAIQLVVLGDDAAPTMIFDEVDAGIGGAVAEIVGRRLAELSERHQVLCVTHLPQVAAQGHQQYHVSKQSSDQATRTRVEQLQEDRRVEEIARMLGGVEVTERTRAHAREMLGLGEATA</sequence>
<evidence type="ECO:0000256" key="7">
    <source>
        <dbReference type="ARBA" id="ARBA00023204"/>
    </source>
</evidence>
<evidence type="ECO:0000256" key="3">
    <source>
        <dbReference type="ARBA" id="ARBA00021315"/>
    </source>
</evidence>
<evidence type="ECO:0000256" key="5">
    <source>
        <dbReference type="ARBA" id="ARBA00022763"/>
    </source>
</evidence>
<dbReference type="PANTHER" id="PTHR11059">
    <property type="entry name" value="DNA REPAIR PROTEIN RECN"/>
    <property type="match status" value="1"/>
</dbReference>
<evidence type="ECO:0000256" key="1">
    <source>
        <dbReference type="ARBA" id="ARBA00003618"/>
    </source>
</evidence>
<dbReference type="CDD" id="cd03241">
    <property type="entry name" value="ABC_RecN"/>
    <property type="match status" value="2"/>
</dbReference>
<keyword evidence="7 9" id="KW-0234">DNA repair</keyword>
<reference evidence="12 13" key="1">
    <citation type="submission" date="2018-05" db="EMBL/GenBank/DDBJ databases">
        <title>Abyssibacter profundi OUC007T gen. nov., sp. nov, a marine bacterium isolated from seawater of the Mariana Trench.</title>
        <authorList>
            <person name="Zhou S."/>
        </authorList>
    </citation>
    <scope>NUCLEOTIDE SEQUENCE [LARGE SCALE GENOMIC DNA]</scope>
    <source>
        <strain evidence="12 13">OUC007</strain>
    </source>
</reference>
<evidence type="ECO:0000313" key="12">
    <source>
        <dbReference type="EMBL" id="PWN54998.1"/>
    </source>
</evidence>